<keyword evidence="7 21" id="KW-0949">S-adenosyl-L-methionine</keyword>
<dbReference type="GO" id="GO:0005524">
    <property type="term" value="F:ATP binding"/>
    <property type="evidence" value="ECO:0007669"/>
    <property type="project" value="UniProtKB-KW"/>
</dbReference>
<dbReference type="InterPro" id="IPR025786">
    <property type="entry name" value="Mononega_L_MeTrfase"/>
</dbReference>
<dbReference type="InterPro" id="IPR026890">
    <property type="entry name" value="Mononeg_mRNAcap"/>
</dbReference>
<evidence type="ECO:0000256" key="20">
    <source>
        <dbReference type="ARBA" id="ARBA00048548"/>
    </source>
</evidence>
<dbReference type="Pfam" id="PF14318">
    <property type="entry name" value="Mononeg_mRNAcap"/>
    <property type="match status" value="1"/>
</dbReference>
<proteinExistence type="inferred from homology"/>
<keyword evidence="11 21" id="KW-0067">ATP-binding</keyword>
<evidence type="ECO:0000256" key="4">
    <source>
        <dbReference type="ARBA" id="ARBA00022603"/>
    </source>
</evidence>
<reference evidence="25" key="1">
    <citation type="submission" date="2015-06" db="EMBL/GenBank/DDBJ databases">
        <title>Identification and complete genome analysis of three paramyxovirus isolates from wild birds in china.</title>
        <authorList>
            <person name="Tan Q."/>
            <person name="Sun Z."/>
            <person name="Wang J."/>
        </authorList>
    </citation>
    <scope>NUCLEOTIDE SEQUENCE</scope>
    <source>
        <strain evidence="25">APMV-2/Emberiza spodocephala/China/Daxing'anling/974/2013</strain>
    </source>
</reference>
<evidence type="ECO:0000256" key="22">
    <source>
        <dbReference type="SAM" id="MobiDB-lite"/>
    </source>
</evidence>
<evidence type="ECO:0000256" key="9">
    <source>
        <dbReference type="ARBA" id="ARBA00022741"/>
    </source>
</evidence>
<comment type="function">
    <text evidence="1 21">RNA-directed RNA polymerase that catalyzes the replication of viral genomic RNA. The template is composed of the viral RNA tightly encapsidated by the nucleoprotein (N). The replicase mode is dependent on intracellular N protein concentration. In this mode, the polymerase replicates the whole viral genome without recognizing transcriptional signals, and the replicated genome is not caped or polyadenylated.</text>
</comment>
<dbReference type="GO" id="GO:0004482">
    <property type="term" value="F:mRNA 5'-cap (guanine-N7-)-methyltransferase activity"/>
    <property type="evidence" value="ECO:0007669"/>
    <property type="project" value="InterPro"/>
</dbReference>
<keyword evidence="8 21" id="KW-0548">Nucleotidyltransferase</keyword>
<evidence type="ECO:0000256" key="19">
    <source>
        <dbReference type="ARBA" id="ARBA00047370"/>
    </source>
</evidence>
<keyword evidence="4 21" id="KW-0489">Methyltransferase</keyword>
<evidence type="ECO:0000256" key="5">
    <source>
        <dbReference type="ARBA" id="ARBA00022664"/>
    </source>
</evidence>
<dbReference type="InterPro" id="IPR039736">
    <property type="entry name" value="L_poly_C"/>
</dbReference>
<comment type="catalytic activity">
    <reaction evidence="17 21">
        <text>a 5'-end (5'-triphosphoguanosine)-(2'-O-methyladenylyl)-adenylyl-cytidylyl-adenosine in mRNA + S-adenosyl-L-methionine = a 5'-end (N(7)-methyl 5'-triphosphoguanosine)-(2'-O-methyladenylyl)-adenylyl-cytidylyl-adenosine in mRNA + S-adenosyl-L-homocysteine</text>
        <dbReference type="Rhea" id="RHEA:65440"/>
        <dbReference type="Rhea" id="RHEA-COMP:16798"/>
        <dbReference type="Rhea" id="RHEA-COMP:16801"/>
        <dbReference type="ChEBI" id="CHEBI:57856"/>
        <dbReference type="ChEBI" id="CHEBI:59789"/>
        <dbReference type="ChEBI" id="CHEBI:156482"/>
        <dbReference type="ChEBI" id="CHEBI:156483"/>
    </reaction>
</comment>
<evidence type="ECO:0000256" key="18">
    <source>
        <dbReference type="ARBA" id="ARBA00047332"/>
    </source>
</evidence>
<comment type="subcellular location">
    <subcellularLocation>
        <location evidence="21">Virion</location>
    </subcellularLocation>
    <subcellularLocation>
        <location evidence="21">Host cytoplasm</location>
    </subcellularLocation>
</comment>
<dbReference type="GO" id="GO:0044423">
    <property type="term" value="C:virion component"/>
    <property type="evidence" value="ECO:0007669"/>
    <property type="project" value="UniProtKB-KW"/>
</dbReference>
<evidence type="ECO:0000256" key="21">
    <source>
        <dbReference type="PIRNR" id="PIRNR000830"/>
    </source>
</evidence>
<dbReference type="PIRSF" id="PIRSF000830">
    <property type="entry name" value="RNA_pol_ParamyxoV"/>
    <property type="match status" value="1"/>
</dbReference>
<dbReference type="GO" id="GO:0003968">
    <property type="term" value="F:RNA-directed RNA polymerase activity"/>
    <property type="evidence" value="ECO:0007669"/>
    <property type="project" value="UniProtKB-KW"/>
</dbReference>
<evidence type="ECO:0000256" key="14">
    <source>
        <dbReference type="ARBA" id="ARBA00023042"/>
    </source>
</evidence>
<dbReference type="Pfam" id="PF00946">
    <property type="entry name" value="Mononeg_RNA_pol"/>
    <property type="match status" value="1"/>
</dbReference>
<comment type="catalytic activity">
    <reaction evidence="21">
        <text>RNA(n) + a ribonucleoside 5'-triphosphate = RNA(n+1) + diphosphate</text>
        <dbReference type="Rhea" id="RHEA:21248"/>
        <dbReference type="Rhea" id="RHEA-COMP:14527"/>
        <dbReference type="Rhea" id="RHEA-COMP:17342"/>
        <dbReference type="ChEBI" id="CHEBI:33019"/>
        <dbReference type="ChEBI" id="CHEBI:61557"/>
        <dbReference type="ChEBI" id="CHEBI:140395"/>
        <dbReference type="EC" id="2.7.7.48"/>
    </reaction>
</comment>
<evidence type="ECO:0000256" key="17">
    <source>
        <dbReference type="ARBA" id="ARBA00024499"/>
    </source>
</evidence>
<keyword evidence="5 21" id="KW-0507">mRNA processing</keyword>
<evidence type="ECO:0000256" key="12">
    <source>
        <dbReference type="ARBA" id="ARBA00022844"/>
    </source>
</evidence>
<evidence type="ECO:0000256" key="13">
    <source>
        <dbReference type="ARBA" id="ARBA00022953"/>
    </source>
</evidence>
<feature type="region of interest" description="Disordered" evidence="22">
    <location>
        <begin position="626"/>
        <end position="651"/>
    </location>
</feature>
<keyword evidence="15" id="KW-0511">Multifunctional enzyme</keyword>
<evidence type="ECO:0000259" key="24">
    <source>
        <dbReference type="PROSITE" id="PS51590"/>
    </source>
</evidence>
<organism evidence="25">
    <name type="scientific">avian paramyxovirus 2</name>
    <dbReference type="NCBI Taxonomy" id="2560313"/>
    <lineage>
        <taxon>Viruses</taxon>
        <taxon>Riboviria</taxon>
        <taxon>Orthornavirae</taxon>
        <taxon>Negarnaviricota</taxon>
        <taxon>Haploviricotina</taxon>
        <taxon>Monjiviricetes</taxon>
        <taxon>Mononegavirales</taxon>
        <taxon>Paramyxoviridae</taxon>
        <taxon>Avulavirinae</taxon>
        <taxon>Metaavulavirus</taxon>
        <taxon>Metaavulavirus procarduelis</taxon>
        <taxon>Metaavulavirus yucaipaense</taxon>
    </lineage>
</organism>
<dbReference type="EC" id="2.7.7.48" evidence="21"/>
<evidence type="ECO:0000256" key="16">
    <source>
        <dbReference type="ARBA" id="ARBA00024494"/>
    </source>
</evidence>
<protein>
    <recommendedName>
        <fullName evidence="21">RNA-directed RNA polymerase L</fullName>
        <shortName evidence="21">Protein L</shortName>
    </recommendedName>
    <alternativeName>
        <fullName evidence="21">Large structural protein</fullName>
    </alternativeName>
    <alternativeName>
        <fullName evidence="21">Replicase</fullName>
    </alternativeName>
    <alternativeName>
        <fullName evidence="21">Transcriptase</fullName>
    </alternativeName>
    <domain>
        <recommendedName>
            <fullName evidence="21">RNA-directed RNA polymerase</fullName>
            <ecNumber evidence="21">2.7.7.48</ecNumber>
        </recommendedName>
    </domain>
    <domain>
        <recommendedName>
            <fullName evidence="21">GTP phosphohydrolase</fullName>
            <ecNumber evidence="21">3.6.1.-</ecNumber>
        </recommendedName>
    </domain>
    <domain>
        <recommendedName>
            <fullName evidence="21">GDP polyribonucleotidyltransferase</fullName>
            <ecNumber evidence="21">2.7.7.88</ecNumber>
        </recommendedName>
        <alternativeName>
            <fullName evidence="21">PRNTase</fullName>
        </alternativeName>
    </domain>
    <domain>
        <recommendedName>
            <fullName evidence="21">mRNA (nucleoside-2'-O-)-methyltransferase</fullName>
            <shortName evidence="21">N1-2'-O-MTase</shortName>
            <ecNumber evidence="21">2.1.1.-</ecNumber>
        </recommendedName>
    </domain>
    <domain>
        <recommendedName>
            <fullName evidence="21">mRNA (guanine-N(7)-)-methyltransferase</fullName>
            <shortName evidence="21">G-N7-MTase</shortName>
        </recommendedName>
    </domain>
</protein>
<evidence type="ECO:0000256" key="7">
    <source>
        <dbReference type="ARBA" id="ARBA00022691"/>
    </source>
</evidence>
<dbReference type="InterPro" id="IPR016269">
    <property type="entry name" value="RNA-dir_pol_paramyxovirus"/>
</dbReference>
<sequence length="2242" mass="253436">MDQVQADTIIQPEVHLDSPIVRAKLILLWKLTGLPLPKDLRPFVLTTHATDEQIFKNETRIKSKVNAIIDALIRHCKSRNVYLQDLQPIVHPRTLQWLLNIRCDRASQLSKLREKSIRQVFSEKHVNFRHLFSSISHQLVGNPNLFCSQDNDPQQPDSPCSTGCERLLSQPSTATTSRWTVARWAWLHIKQVMRYQVLQSRIHAKAMSTTSWSESWGFIGISPDVVIIVDYKSKQYTVLTFEMVLMYSDVIEGRDNTLIVGRLSPNLSPVIDRIEVLFDLVDALSVTMGDDVYDLVASLESMAYAAVQLHDASRLHAGEFFAFNLVEIEAVLDGHFDKKRSTTVIRTISMCYSCLTPDQAAEMLCIMRLFGHPLLSAQQAARKVRDSMCAPKLLEHDAILQTLSFFKGIIINGYRKSHSGVWPNIEPESIMDDDLRQLYYESAEISHSFMLKKYRYLSMVEFKKSIDFDLNDDLSTFLKDKAICRPKSQWAKIFRKSLFPLKTSIDSGVDTRSNRLLIDFLESHDFSPEEEMKYVTTMAYLEDDQFSASYSLKEKEIKTTGRIFAKMTRKMRSCQVILESLLSSHVCKFFKENGVSMEQLSLTKSLLAMSQLSPRISAVRHEPARNRRPICTDNPTSGPMSAAREIRPHQQDRPAKKSIVATFLTTDLQKYCLNWRYGSIKLFAQALNQLFGIDHGFEWIHLRLMNSTLFVGDPFSPPECKGVKDLDDAPNSDIFIVSARGGIEGLCQKLWTMISISIIHCVSEKIGTRVAAMVQGDNQVIAITRELFNGETFEQIQPELDRLGNAFFSEFKQHNYAMGHNLKPKETIQSQSFFVYSKRIFWEGRILSQSLKNATKLCFIADHLGDNTVSSCSNLASTIHWLVENGFEKDTAFVLNLIYSMTQILIDEQYSLQGDYSNVKGLIGTHNHRNLLTAALIPGQVGGYNFLNISRLFTRNIGDPVTCAIADIKWFIKSGLIAEHVLKNILLRDPGDGSWSTLCADPYALNIPYTQLPTTYLKKHTQRALLADSNNPLLAGVQLDSQYIEEEEFAQFLLDREAVMPRVAHTIMEASILGKRKNIQGLIDTTPTIIKTALMRQPISRRKCEKIINYSVNYLVECHDSIISTRQFEPRKEVIWDSAMISVETCSVTIAEFLRATSWSNILNGRTISGVTSPDTVELLRGSLIGENTHCVLCKQGDETFTWMHIAGPTYIPDPGITGSKMRVPYLGSKTEERRSASMATVKGMSHHLKAALRGASVLIWAFGDTEESWAHACLLANTRCKISMSQLRLLTPTPSSSNIQHRLNDGISVQKFTPASLSRVASFVHICNDFQNLEKDGASVDSNLIYQQIMLTGLSIMETLHPMHTQWIYNNQTIHLHTGTSRCPREIETSIVNPPKYEFPTITLTTNNQFLFDSNPIHDEAITRLTVSDFKFQELNIDAIRGYNAVNLLSRCVAKLISECILEDGIGSSIKNEAMVSFDNSVNWISEILHSDLKLAFMHIGQELLCDLAYQMYFMRITGYHAIITYLKTSLERIPIIQLANMALTISHPEVWRRVTLIGFNQGYRSPYLATVDSIAACRDVIVQGAQHYLSELLSGSECQYTFFNVQDGDLTPKMEQFLARRMCLFVLLTGTSAPLPIIKSLNAIEKCAVLTQFLYYLPTVDLMVASRSRTLYTLSISPKIDALVSNLYFTTRRVLSNIRGDKHAKAQISYLYEDEISAEPHQNDNFDQFMKDPIIRGGLFFTVTLKMEKMSLNQFVPNKRAEPVEVSQETQAVLWRTSPLAHCLKSVGQVSTSWYKYAVLQASLVRGQPFRSNGVYIGEGSGSVMTLFEYMDPSATISYNSLFSNSMNPPQRNFGLMPTQFQESLVYKNLCAGVESKYGFTQVFTPLWRDVDQETNVTETAFLNYVMEVIPIHSSKRLVCEVEFDRGMPDEVVIQGYINVLITSAFALHKNGRLFIKIFRHSETVFNFVLSSVMMIFGSCQVHRNAYMSTNKEEYILTAETPEALSYAAVPAILHRVKSITDQSLTVITPVDMAKIHTEMDSLRQKEGSLVSALMRGSLQLKPTQTDMLLSYLGGKFITLFGYSARDLMGLDVSDLDTRQTDLIDLLMVESNIIVSESTDLDLALLLSPFNLDKGRKIVTLAKSTTRQLIPLYIAAEITCNRQSLSHLTSLVQEGVIRIENMVSVSNFLSKSSRPRFLMEVVTVAQVEHIFSDLSTLILTRSEIKMVLKFIGCCLKFNHT</sequence>
<keyword evidence="10" id="KW-0378">Hydrolase</keyword>
<dbReference type="NCBIfam" id="TIGR04198">
    <property type="entry name" value="paramyx_RNAcap"/>
    <property type="match status" value="1"/>
</dbReference>
<dbReference type="PROSITE" id="PS50526">
    <property type="entry name" value="RDRP_SSRNA_NEG_NONSEG"/>
    <property type="match status" value="1"/>
</dbReference>
<dbReference type="GO" id="GO:0003924">
    <property type="term" value="F:GTPase activity"/>
    <property type="evidence" value="ECO:0007669"/>
    <property type="project" value="RHEA"/>
</dbReference>
<evidence type="ECO:0000256" key="15">
    <source>
        <dbReference type="ARBA" id="ARBA00023268"/>
    </source>
</evidence>
<comment type="catalytic activity">
    <reaction evidence="20 21">
        <text>GTP + H2O = GDP + phosphate + H(+)</text>
        <dbReference type="Rhea" id="RHEA:19669"/>
        <dbReference type="ChEBI" id="CHEBI:15377"/>
        <dbReference type="ChEBI" id="CHEBI:15378"/>
        <dbReference type="ChEBI" id="CHEBI:37565"/>
        <dbReference type="ChEBI" id="CHEBI:43474"/>
        <dbReference type="ChEBI" id="CHEBI:58189"/>
    </reaction>
</comment>
<keyword evidence="9 21" id="KW-0547">Nucleotide-binding</keyword>
<accession>A0A193KUQ7</accession>
<evidence type="ECO:0000256" key="8">
    <source>
        <dbReference type="ARBA" id="ARBA00022695"/>
    </source>
</evidence>
<evidence type="ECO:0000256" key="11">
    <source>
        <dbReference type="ARBA" id="ARBA00022840"/>
    </source>
</evidence>
<dbReference type="EMBL" id="KT071757">
    <property type="protein sequence ID" value="ANO39197.1"/>
    <property type="molecule type" value="Viral_cRNA"/>
</dbReference>
<dbReference type="EC" id="2.7.7.88" evidence="21"/>
<name>A0A193KUQ7_9MONO</name>
<evidence type="ECO:0000256" key="2">
    <source>
        <dbReference type="ARBA" id="ARBA00007934"/>
    </source>
</evidence>
<keyword evidence="14 21" id="KW-0506">mRNA capping</keyword>
<dbReference type="EC" id="3.6.1.-" evidence="21"/>
<keyword evidence="13 21" id="KW-0693">Viral RNA replication</keyword>
<comment type="catalytic activity">
    <reaction evidence="18 21">
        <text>a 5'-end (5'-triphosphoguanosine)-adenylyl-adenylyl-cytidylyl-adenosine in mRNA + S-adenosyl-L-methionine = a 5'-end (5'-triphosphoguanosine)-(2'-O-methyladenylyl)-adenylyl-cytidylyl-adenosine in mRNA + S-adenosyl-L-homocysteine + H(+)</text>
        <dbReference type="Rhea" id="RHEA:65380"/>
        <dbReference type="Rhea" id="RHEA-COMP:16797"/>
        <dbReference type="Rhea" id="RHEA-COMP:16801"/>
        <dbReference type="ChEBI" id="CHEBI:15378"/>
        <dbReference type="ChEBI" id="CHEBI:57856"/>
        <dbReference type="ChEBI" id="CHEBI:59789"/>
        <dbReference type="ChEBI" id="CHEBI:156482"/>
        <dbReference type="ChEBI" id="CHEBI:156484"/>
    </reaction>
</comment>
<evidence type="ECO:0000256" key="1">
    <source>
        <dbReference type="ARBA" id="ARBA00003132"/>
    </source>
</evidence>
<evidence type="ECO:0000259" key="23">
    <source>
        <dbReference type="PROSITE" id="PS50526"/>
    </source>
</evidence>
<feature type="domain" description="RdRp catalytic" evidence="23">
    <location>
        <begin position="660"/>
        <end position="844"/>
    </location>
</feature>
<comment type="similarity">
    <text evidence="2 21">Belongs to the paramyxovirus L protein family.</text>
</comment>
<dbReference type="GO" id="GO:0030430">
    <property type="term" value="C:host cell cytoplasm"/>
    <property type="evidence" value="ECO:0007669"/>
    <property type="project" value="UniProtKB-SubCell"/>
</dbReference>
<comment type="function">
    <text evidence="21">RNA-directed RNA polymerase that catalyzes the transcription of viral mRNAs, their capping and polyadenylation. The template is composed of the viral RNA tightly encapsidated by the nucleoprotein (N). The viral polymerase binds to the genomic RNA at the 3' leader promoter, and transcribes subsequently all viral mRNAs with a decreasing efficiency. The first gene is the most transcribed, and the last the least transcribed. The viral phosphoprotein acts as a processivity factor. Capping is concomitant with initiation of mRNA transcription. Indeed, a GDP polyribonucleotidyl transferase (PRNTase) adds the cap structure when the nascent RNA chain length has reached few nucleotides. Ribose 2'-O methylation of viral mRNA cap precedes and facilitates subsequent guanine-N-7 methylation, both activities being carried by the viral polymerase. Polyadenylation of mRNAs occur by a stuttering mechanism at a slipery stop site present at the end viral genes. After finishing transcription of a mRNA, the polymerase can resume transcription of the downstream gene.</text>
</comment>
<comment type="catalytic activity">
    <reaction evidence="19">
        <text>a 5'-end (5'-triphosphoguanosine)-adenylyl-adenylyl-cytidylyl-adenosine in mRNA + 2 S-adenosyl-L-methionine = a 5'-end (N(7)-methyl 5'-triphosphoguanosine)-(2'-O-methyladenylyl)-adenylyl-cytidylyl-adenosine in mRNA + 2 S-adenosyl-L-homocysteine + H(+)</text>
        <dbReference type="Rhea" id="RHEA:65376"/>
        <dbReference type="Rhea" id="RHEA-COMP:16797"/>
        <dbReference type="Rhea" id="RHEA-COMP:16798"/>
        <dbReference type="ChEBI" id="CHEBI:15378"/>
        <dbReference type="ChEBI" id="CHEBI:57856"/>
        <dbReference type="ChEBI" id="CHEBI:59789"/>
        <dbReference type="ChEBI" id="CHEBI:156483"/>
        <dbReference type="ChEBI" id="CHEBI:156484"/>
        <dbReference type="EC" id="2.1.1.375"/>
    </reaction>
</comment>
<evidence type="ECO:0000313" key="25">
    <source>
        <dbReference type="EMBL" id="ANO39197.1"/>
    </source>
</evidence>
<keyword evidence="12 21" id="KW-0946">Virion</keyword>
<dbReference type="InterPro" id="IPR014023">
    <property type="entry name" value="Mononeg_RNA_pol_cat"/>
</dbReference>
<evidence type="ECO:0000256" key="6">
    <source>
        <dbReference type="ARBA" id="ARBA00022679"/>
    </source>
</evidence>
<dbReference type="PROSITE" id="PS51590">
    <property type="entry name" value="SAM_MT_MNV_L"/>
    <property type="match status" value="1"/>
</dbReference>
<gene>
    <name evidence="25" type="primary">L</name>
</gene>
<feature type="domain" description="Mononegavirus-type SAM-dependent 2'-O-MTase" evidence="24">
    <location>
        <begin position="1787"/>
        <end position="2000"/>
    </location>
</feature>
<comment type="catalytic activity">
    <reaction evidence="16">
        <text>a 5'-end triphospho-adenylyl-adenylyl-cytidylyl-adenosine in mRNA + GDP + H(+) = a 5'-end (5'-triphosphoguanosine)-adenylyl-adenylyl-cytidylyl-adenosine in mRNA + diphosphate</text>
        <dbReference type="Rhea" id="RHEA:65436"/>
        <dbReference type="Rhea" id="RHEA-COMP:16797"/>
        <dbReference type="Rhea" id="RHEA-COMP:16799"/>
        <dbReference type="ChEBI" id="CHEBI:15378"/>
        <dbReference type="ChEBI" id="CHEBI:33019"/>
        <dbReference type="ChEBI" id="CHEBI:58189"/>
        <dbReference type="ChEBI" id="CHEBI:156484"/>
        <dbReference type="ChEBI" id="CHEBI:156503"/>
        <dbReference type="EC" id="2.7.7.88"/>
    </reaction>
</comment>
<keyword evidence="6 21" id="KW-0808">Transferase</keyword>
<keyword evidence="21" id="KW-1035">Host cytoplasm</keyword>
<evidence type="ECO:0000256" key="3">
    <source>
        <dbReference type="ARBA" id="ARBA00022484"/>
    </source>
</evidence>
<keyword evidence="3 21" id="KW-0696">RNA-directed RNA polymerase</keyword>
<dbReference type="EC" id="2.1.1.-" evidence="21"/>
<evidence type="ECO:0000256" key="10">
    <source>
        <dbReference type="ARBA" id="ARBA00022801"/>
    </source>
</evidence>